<dbReference type="InterPro" id="IPR001680">
    <property type="entry name" value="WD40_rpt"/>
</dbReference>
<feature type="region of interest" description="Disordered" evidence="2">
    <location>
        <begin position="850"/>
        <end position="869"/>
    </location>
</feature>
<dbReference type="SMART" id="SM00320">
    <property type="entry name" value="WD40"/>
    <property type="match status" value="8"/>
</dbReference>
<dbReference type="PROSITE" id="PS50082">
    <property type="entry name" value="WD_REPEATS_2"/>
    <property type="match status" value="1"/>
</dbReference>
<feature type="repeat" description="WD" evidence="1">
    <location>
        <begin position="609"/>
        <end position="639"/>
    </location>
</feature>
<organism evidence="3 4">
    <name type="scientific">Lithohypha guttulata</name>
    <dbReference type="NCBI Taxonomy" id="1690604"/>
    <lineage>
        <taxon>Eukaryota</taxon>
        <taxon>Fungi</taxon>
        <taxon>Dikarya</taxon>
        <taxon>Ascomycota</taxon>
        <taxon>Pezizomycotina</taxon>
        <taxon>Eurotiomycetes</taxon>
        <taxon>Chaetothyriomycetidae</taxon>
        <taxon>Chaetothyriales</taxon>
        <taxon>Trichomeriaceae</taxon>
        <taxon>Lithohypha</taxon>
    </lineage>
</organism>
<feature type="region of interest" description="Disordered" evidence="2">
    <location>
        <begin position="275"/>
        <end position="301"/>
    </location>
</feature>
<dbReference type="Gene3D" id="2.130.10.10">
    <property type="entry name" value="YVTN repeat-like/Quinoprotein amine dehydrogenase"/>
    <property type="match status" value="3"/>
</dbReference>
<dbReference type="AlphaFoldDB" id="A0AAN7SZE8"/>
<feature type="compositionally biased region" description="Low complexity" evidence="2">
    <location>
        <begin position="938"/>
        <end position="948"/>
    </location>
</feature>
<dbReference type="Pfam" id="PF00400">
    <property type="entry name" value="WD40"/>
    <property type="match status" value="3"/>
</dbReference>
<keyword evidence="4" id="KW-1185">Reference proteome</keyword>
<feature type="compositionally biased region" description="Polar residues" evidence="2">
    <location>
        <begin position="1081"/>
        <end position="1096"/>
    </location>
</feature>
<feature type="compositionally biased region" description="Polar residues" evidence="2">
    <location>
        <begin position="808"/>
        <end position="828"/>
    </location>
</feature>
<feature type="region of interest" description="Disordered" evidence="2">
    <location>
        <begin position="808"/>
        <end position="832"/>
    </location>
</feature>
<keyword evidence="1" id="KW-0853">WD repeat</keyword>
<feature type="region of interest" description="Disordered" evidence="2">
    <location>
        <begin position="397"/>
        <end position="425"/>
    </location>
</feature>
<evidence type="ECO:0000256" key="2">
    <source>
        <dbReference type="SAM" id="MobiDB-lite"/>
    </source>
</evidence>
<dbReference type="InterPro" id="IPR052779">
    <property type="entry name" value="WDR62"/>
</dbReference>
<protein>
    <submittedName>
        <fullName evidence="3">Uncharacterized protein</fullName>
    </submittedName>
</protein>
<dbReference type="EMBL" id="JAVRRJ010000004">
    <property type="protein sequence ID" value="KAK5085587.1"/>
    <property type="molecule type" value="Genomic_DNA"/>
</dbReference>
<gene>
    <name evidence="3" type="ORF">LTR05_004874</name>
</gene>
<feature type="compositionally biased region" description="Polar residues" evidence="2">
    <location>
        <begin position="949"/>
        <end position="962"/>
    </location>
</feature>
<feature type="compositionally biased region" description="Basic and acidic residues" evidence="2">
    <location>
        <begin position="894"/>
        <end position="906"/>
    </location>
</feature>
<evidence type="ECO:0000256" key="1">
    <source>
        <dbReference type="PROSITE-ProRule" id="PRU00221"/>
    </source>
</evidence>
<proteinExistence type="predicted"/>
<evidence type="ECO:0000313" key="4">
    <source>
        <dbReference type="Proteomes" id="UP001309876"/>
    </source>
</evidence>
<comment type="caution">
    <text evidence="3">The sequence shown here is derived from an EMBL/GenBank/DDBJ whole genome shotgun (WGS) entry which is preliminary data.</text>
</comment>
<dbReference type="SUPFAM" id="SSF50978">
    <property type="entry name" value="WD40 repeat-like"/>
    <property type="match status" value="1"/>
</dbReference>
<name>A0AAN7SZE8_9EURO</name>
<feature type="region of interest" description="Disordered" evidence="2">
    <location>
        <begin position="1"/>
        <end position="21"/>
    </location>
</feature>
<dbReference type="PANTHER" id="PTHR45589:SF1">
    <property type="entry name" value="WD REPEAT DOMAIN 62, ISOFORM G"/>
    <property type="match status" value="1"/>
</dbReference>
<dbReference type="InterPro" id="IPR015943">
    <property type="entry name" value="WD40/YVTN_repeat-like_dom_sf"/>
</dbReference>
<feature type="region of interest" description="Disordered" evidence="2">
    <location>
        <begin position="884"/>
        <end position="926"/>
    </location>
</feature>
<feature type="compositionally biased region" description="Basic and acidic residues" evidence="2">
    <location>
        <begin position="974"/>
        <end position="984"/>
    </location>
</feature>
<accession>A0AAN7SZE8</accession>
<dbReference type="Proteomes" id="UP001309876">
    <property type="component" value="Unassembled WGS sequence"/>
</dbReference>
<feature type="region of interest" description="Disordered" evidence="2">
    <location>
        <begin position="938"/>
        <end position="984"/>
    </location>
</feature>
<reference evidence="3 4" key="1">
    <citation type="submission" date="2023-08" db="EMBL/GenBank/DDBJ databases">
        <title>Black Yeasts Isolated from many extreme environments.</title>
        <authorList>
            <person name="Coleine C."/>
            <person name="Stajich J.E."/>
            <person name="Selbmann L."/>
        </authorList>
    </citation>
    <scope>NUCLEOTIDE SEQUENCE [LARGE SCALE GENOMIC DNA]</scope>
    <source>
        <strain evidence="3 4">CCFEE 5910</strain>
    </source>
</reference>
<feature type="region of interest" description="Disordered" evidence="2">
    <location>
        <begin position="1081"/>
        <end position="1100"/>
    </location>
</feature>
<feature type="compositionally biased region" description="Polar residues" evidence="2">
    <location>
        <begin position="277"/>
        <end position="287"/>
    </location>
</feature>
<sequence>MASHAYNLRSRGHTPTNLRGIQGIANSSARPANLSTKAQPISVNLQLEHVIGTTTKDPNGLSCANPNTFAYCAGSVAVLATIDEPNTITRRYYRARPAVLPLNPVSTYYTTTPNSTPTRKRRTLVNSRKEQEDTIPRRTVLEDDNLRTWTARERIKTITSVSLSPDGKLLAVGETGYNPRVLIFSTSKDAGSELPLSLITEHIMGVRSVAFSPDSRFLATLGESNDGFLFIWSVHSGSGAVKLRATNKCTTTISHMAWCGHFLVTVGTRHVKVWQPPDTQRLSSQKTPRPRDTVEPSSTTGPVPLIGRNCVLGDLANMTFTCVVAINDRLAVIGTNTRSLYLVDVSKNPADLQPLSHDYCLRGVVGVREDSRRLVWAGGGSALHETLLQGDQMTMEGKPATVHSEPESLAPTRPRLHQSRSSSQPTHPQIVAISCLVKHNICVDSESNLLISLAETVQSNQDPLIHRPLASHNEPVQGVQALNLSSGLGAFFTWSKSGEIRFWDSDGDLLRIERIQLDDDSNPQETASNELNVLRYSGRNSFLSGDRFGVLKLIGCTQWKLLQTARAHSAEVSDICLDRASSFVATCSRDRMVQVFTLSDSNLELLQTTDDHIAAVNQVLFSSDGNILLSSSADRTIVVREKVVRTHGDNMLIAFLQTRIITIKASPLSICLMPNKDNIVYVSTLDRSIIKADFVVGAVVDTFKVADADSDDHAVLNSIQVVQDFEPSSARNLLIGCSSTDKSVRVYDLQKQVFLTKESAHTQGVSDIALLEADFETTSLNMRTFVSAGYDTTIMKWRLCTTSPAMPTQEQASLADTTEQTPTKNSSVALPPLRKVLTKADVADFMSHISPKPHLTANSSVSRLKKKNSKLSLAPSINVDRIDENTTPLLQRRASADDKTKAERRSPSPPAYATKRQKKPTIRGEVTKDFFTRQSEWLSASPSPALSPTVSQLRQLPKTNNARLRRPPSVPTDLRSKARVTEQRLSKVTPAGDLASTEMTTEQISAFLRAYKKRLEETPDDIDLEGVEADLESMLEIVKQKIRDHKHSSGLKGPSSAIFQKPKPQLDRSWTADAVVNASYHKTQSNSTTTSETGSPTIISNNSTSTSCGIAEPEHNTGLDVNGLSTLMERAKLTGA</sequence>
<evidence type="ECO:0000313" key="3">
    <source>
        <dbReference type="EMBL" id="KAK5085587.1"/>
    </source>
</evidence>
<dbReference type="PANTHER" id="PTHR45589">
    <property type="entry name" value="WD REPEAT DOMAIN 62, ISOFORM G"/>
    <property type="match status" value="1"/>
</dbReference>
<dbReference type="InterPro" id="IPR036322">
    <property type="entry name" value="WD40_repeat_dom_sf"/>
</dbReference>